<dbReference type="Pfam" id="PF20415">
    <property type="entry name" value="DUF6699"/>
    <property type="match status" value="1"/>
</dbReference>
<name>A0A4V4HH52_DENBC</name>
<sequence length="203" mass="22911">MDQYDRWAPGAQYGPVLNQTDLYLLQCPLEINPILTQTSPAFQLVFNIVTGHTGGFNPDARDRDLPFTSKDEPATLPRVTQLMIITSISPWCTIVKNDGGVTLGDICTQIWRDYAEGECTDAEIASLPPRLQEQIKRIAAARQQGGWAGYYTPAAAPTRHKRFDWLRDRVFFERLRKDGSTDNYIASRLGFKAPNIFVMDLQT</sequence>
<reference evidence="2 3" key="1">
    <citation type="journal article" date="2019" name="Nat. Ecol. Evol.">
        <title>Megaphylogeny resolves global patterns of mushroom evolution.</title>
        <authorList>
            <person name="Varga T."/>
            <person name="Krizsan K."/>
            <person name="Foldi C."/>
            <person name="Dima B."/>
            <person name="Sanchez-Garcia M."/>
            <person name="Sanchez-Ramirez S."/>
            <person name="Szollosi G.J."/>
            <person name="Szarkandi J.G."/>
            <person name="Papp V."/>
            <person name="Albert L."/>
            <person name="Andreopoulos W."/>
            <person name="Angelini C."/>
            <person name="Antonin V."/>
            <person name="Barry K.W."/>
            <person name="Bougher N.L."/>
            <person name="Buchanan P."/>
            <person name="Buyck B."/>
            <person name="Bense V."/>
            <person name="Catcheside P."/>
            <person name="Chovatia M."/>
            <person name="Cooper J."/>
            <person name="Damon W."/>
            <person name="Desjardin D."/>
            <person name="Finy P."/>
            <person name="Geml J."/>
            <person name="Haridas S."/>
            <person name="Hughes K."/>
            <person name="Justo A."/>
            <person name="Karasinski D."/>
            <person name="Kautmanova I."/>
            <person name="Kiss B."/>
            <person name="Kocsube S."/>
            <person name="Kotiranta H."/>
            <person name="LaButti K.M."/>
            <person name="Lechner B.E."/>
            <person name="Liimatainen K."/>
            <person name="Lipzen A."/>
            <person name="Lukacs Z."/>
            <person name="Mihaltcheva S."/>
            <person name="Morgado L.N."/>
            <person name="Niskanen T."/>
            <person name="Noordeloos M.E."/>
            <person name="Ohm R.A."/>
            <person name="Ortiz-Santana B."/>
            <person name="Ovrebo C."/>
            <person name="Racz N."/>
            <person name="Riley R."/>
            <person name="Savchenko A."/>
            <person name="Shiryaev A."/>
            <person name="Soop K."/>
            <person name="Spirin V."/>
            <person name="Szebenyi C."/>
            <person name="Tomsovsky M."/>
            <person name="Tulloss R.E."/>
            <person name="Uehling J."/>
            <person name="Grigoriev I.V."/>
            <person name="Vagvolgyi C."/>
            <person name="Papp T."/>
            <person name="Martin F.M."/>
            <person name="Miettinen O."/>
            <person name="Hibbett D.S."/>
            <person name="Nagy L.G."/>
        </authorList>
    </citation>
    <scope>NUCLEOTIDE SEQUENCE [LARGE SCALE GENOMIC DNA]</scope>
    <source>
        <strain evidence="2 3">CBS 962.96</strain>
    </source>
</reference>
<evidence type="ECO:0000313" key="2">
    <source>
        <dbReference type="EMBL" id="THV01386.1"/>
    </source>
</evidence>
<gene>
    <name evidence="2" type="ORF">K435DRAFT_827759</name>
</gene>
<protein>
    <recommendedName>
        <fullName evidence="1">DUF6699 domain-containing protein</fullName>
    </recommendedName>
</protein>
<organism evidence="2 3">
    <name type="scientific">Dendrothele bispora (strain CBS 962.96)</name>
    <dbReference type="NCBI Taxonomy" id="1314807"/>
    <lineage>
        <taxon>Eukaryota</taxon>
        <taxon>Fungi</taxon>
        <taxon>Dikarya</taxon>
        <taxon>Basidiomycota</taxon>
        <taxon>Agaricomycotina</taxon>
        <taxon>Agaricomycetes</taxon>
        <taxon>Agaricomycetidae</taxon>
        <taxon>Agaricales</taxon>
        <taxon>Agaricales incertae sedis</taxon>
        <taxon>Dendrothele</taxon>
    </lineage>
</organism>
<dbReference type="InterPro" id="IPR046522">
    <property type="entry name" value="DUF6699"/>
</dbReference>
<dbReference type="OrthoDB" id="3333333at2759"/>
<dbReference type="AlphaFoldDB" id="A0A4V4HH52"/>
<keyword evidence="3" id="KW-1185">Reference proteome</keyword>
<proteinExistence type="predicted"/>
<feature type="domain" description="DUF6699" evidence="1">
    <location>
        <begin position="65"/>
        <end position="177"/>
    </location>
</feature>
<evidence type="ECO:0000313" key="3">
    <source>
        <dbReference type="Proteomes" id="UP000297245"/>
    </source>
</evidence>
<dbReference type="EMBL" id="ML179090">
    <property type="protein sequence ID" value="THV01386.1"/>
    <property type="molecule type" value="Genomic_DNA"/>
</dbReference>
<evidence type="ECO:0000259" key="1">
    <source>
        <dbReference type="Pfam" id="PF20415"/>
    </source>
</evidence>
<accession>A0A4V4HH52</accession>
<dbReference type="Proteomes" id="UP000297245">
    <property type="component" value="Unassembled WGS sequence"/>
</dbReference>